<dbReference type="EMBL" id="AM902716">
    <property type="protein sequence ID" value="CAP44014.1"/>
    <property type="molecule type" value="Genomic_DNA"/>
</dbReference>
<dbReference type="UniPathway" id="UPA00344"/>
<evidence type="ECO:0000256" key="8">
    <source>
        <dbReference type="ARBA" id="ARBA00030407"/>
    </source>
</evidence>
<dbReference type="PANTHER" id="PTHR23404">
    <property type="entry name" value="MOLYBDOPTERIN SYNTHASE RELATED"/>
    <property type="match status" value="1"/>
</dbReference>
<evidence type="ECO:0000256" key="11">
    <source>
        <dbReference type="ARBA" id="ARBA00049878"/>
    </source>
</evidence>
<dbReference type="InterPro" id="IPR036563">
    <property type="entry name" value="MoaE_sf"/>
</dbReference>
<dbReference type="STRING" id="94624.Bpet3671"/>
<proteinExistence type="inferred from homology"/>
<name>A9I047_BORPD</name>
<comment type="pathway">
    <text evidence="1">Cofactor biosynthesis; molybdopterin biosynthesis.</text>
</comment>
<dbReference type="Pfam" id="PF02391">
    <property type="entry name" value="MoaE"/>
    <property type="match status" value="1"/>
</dbReference>
<evidence type="ECO:0000256" key="4">
    <source>
        <dbReference type="ARBA" id="ARBA00013858"/>
    </source>
</evidence>
<evidence type="ECO:0000256" key="7">
    <source>
        <dbReference type="ARBA" id="ARBA00029745"/>
    </source>
</evidence>
<dbReference type="AlphaFoldDB" id="A9I047"/>
<evidence type="ECO:0000313" key="13">
    <source>
        <dbReference type="Proteomes" id="UP000001225"/>
    </source>
</evidence>
<keyword evidence="13" id="KW-1185">Reference proteome</keyword>
<comment type="similarity">
    <text evidence="2">Belongs to the MoaE family.</text>
</comment>
<dbReference type="KEGG" id="bpt:Bpet3671"/>
<evidence type="ECO:0000313" key="12">
    <source>
        <dbReference type="EMBL" id="CAP44014.1"/>
    </source>
</evidence>
<gene>
    <name evidence="12" type="primary">moaE</name>
    <name evidence="12" type="ordered locus">Bpet3671</name>
</gene>
<reference evidence="12 13" key="1">
    <citation type="journal article" date="2008" name="BMC Genomics">
        <title>The missing link: Bordetella petrii is endowed with both the metabolic versatility of environmental bacteria and virulence traits of pathogenic Bordetellae.</title>
        <authorList>
            <person name="Gross R."/>
            <person name="Guzman C.A."/>
            <person name="Sebaihia M."/>
            <person name="Martins Dos Santos V.A."/>
            <person name="Pieper D.H."/>
            <person name="Koebnik R."/>
            <person name="Lechner M."/>
            <person name="Bartels D."/>
            <person name="Buhrmester J."/>
            <person name="Choudhuri J.V."/>
            <person name="Ebensen T."/>
            <person name="Gaigalat L."/>
            <person name="Herrmann S."/>
            <person name="Khachane A.N."/>
            <person name="Larisch C."/>
            <person name="Link S."/>
            <person name="Linke B."/>
            <person name="Meyer F."/>
            <person name="Mormann S."/>
            <person name="Nakunst D."/>
            <person name="Rueckert C."/>
            <person name="Schneiker-Bekel S."/>
            <person name="Schulze K."/>
            <person name="Vorhoelter F.J."/>
            <person name="Yevsa T."/>
            <person name="Engle J.T."/>
            <person name="Goldman W.E."/>
            <person name="Puehler A."/>
            <person name="Goebel U.B."/>
            <person name="Goesmann A."/>
            <person name="Bloecker H."/>
            <person name="Kaiser O."/>
            <person name="Martinez-Arias R."/>
        </authorList>
    </citation>
    <scope>NUCLEOTIDE SEQUENCE [LARGE SCALE GENOMIC DNA]</scope>
    <source>
        <strain evidence="13">ATCC BAA-461 / DSM 12804 / CCUG 43448 / CIP 107267 / Se-1111R</strain>
    </source>
</reference>
<evidence type="ECO:0000256" key="5">
    <source>
        <dbReference type="ARBA" id="ARBA00023150"/>
    </source>
</evidence>
<dbReference type="GO" id="GO:0006777">
    <property type="term" value="P:Mo-molybdopterin cofactor biosynthetic process"/>
    <property type="evidence" value="ECO:0007669"/>
    <property type="project" value="UniProtKB-KW"/>
</dbReference>
<dbReference type="EC" id="2.8.1.12" evidence="3"/>
<dbReference type="CDD" id="cd00756">
    <property type="entry name" value="MoaE"/>
    <property type="match status" value="1"/>
</dbReference>
<evidence type="ECO:0000256" key="3">
    <source>
        <dbReference type="ARBA" id="ARBA00011950"/>
    </source>
</evidence>
<evidence type="ECO:0000256" key="10">
    <source>
        <dbReference type="ARBA" id="ARBA00032474"/>
    </source>
</evidence>
<organism evidence="12 13">
    <name type="scientific">Bordetella petrii (strain ATCC BAA-461 / DSM 12804 / CCUG 43448 / CIP 107267 / Se-1111R)</name>
    <dbReference type="NCBI Taxonomy" id="340100"/>
    <lineage>
        <taxon>Bacteria</taxon>
        <taxon>Pseudomonadati</taxon>
        <taxon>Pseudomonadota</taxon>
        <taxon>Betaproteobacteria</taxon>
        <taxon>Burkholderiales</taxon>
        <taxon>Alcaligenaceae</taxon>
        <taxon>Bordetella</taxon>
    </lineage>
</organism>
<dbReference type="eggNOG" id="COG0314">
    <property type="taxonomic scope" value="Bacteria"/>
</dbReference>
<comment type="catalytic activity">
    <reaction evidence="11">
        <text>2 [molybdopterin-synthase sulfur-carrier protein]-C-terminal-Gly-aminoethanethioate + cyclic pyranopterin phosphate + H2O = molybdopterin + 2 [molybdopterin-synthase sulfur-carrier protein]-C-terminal Gly-Gly + 2 H(+)</text>
        <dbReference type="Rhea" id="RHEA:26333"/>
        <dbReference type="Rhea" id="RHEA-COMP:12202"/>
        <dbReference type="Rhea" id="RHEA-COMP:19907"/>
        <dbReference type="ChEBI" id="CHEBI:15377"/>
        <dbReference type="ChEBI" id="CHEBI:15378"/>
        <dbReference type="ChEBI" id="CHEBI:58698"/>
        <dbReference type="ChEBI" id="CHEBI:59648"/>
        <dbReference type="ChEBI" id="CHEBI:90778"/>
        <dbReference type="ChEBI" id="CHEBI:232372"/>
        <dbReference type="EC" id="2.8.1.12"/>
    </reaction>
</comment>
<accession>A9I047</accession>
<evidence type="ECO:0000256" key="2">
    <source>
        <dbReference type="ARBA" id="ARBA00005426"/>
    </source>
</evidence>
<keyword evidence="5" id="KW-0501">Molybdenum cofactor biosynthesis</keyword>
<evidence type="ECO:0000256" key="1">
    <source>
        <dbReference type="ARBA" id="ARBA00005046"/>
    </source>
</evidence>
<dbReference type="Gene3D" id="3.90.1170.40">
    <property type="entry name" value="Molybdopterin biosynthesis MoaE subunit"/>
    <property type="match status" value="1"/>
</dbReference>
<evidence type="ECO:0000256" key="9">
    <source>
        <dbReference type="ARBA" id="ARBA00030781"/>
    </source>
</evidence>
<dbReference type="GO" id="GO:0030366">
    <property type="term" value="F:molybdopterin synthase activity"/>
    <property type="evidence" value="ECO:0007669"/>
    <property type="project" value="UniProtKB-EC"/>
</dbReference>
<protein>
    <recommendedName>
        <fullName evidence="4">Molybdopterin synthase catalytic subunit</fullName>
        <ecNumber evidence="3">2.8.1.12</ecNumber>
    </recommendedName>
    <alternativeName>
        <fullName evidence="9">MPT synthase subunit 2</fullName>
    </alternativeName>
    <alternativeName>
        <fullName evidence="7">Molybdenum cofactor biosynthesis protein E</fullName>
    </alternativeName>
    <alternativeName>
        <fullName evidence="8">Molybdopterin-converting factor large subunit</fullName>
    </alternativeName>
    <alternativeName>
        <fullName evidence="10">Molybdopterin-converting factor subunit 2</fullName>
    </alternativeName>
</protein>
<dbReference type="SUPFAM" id="SSF54690">
    <property type="entry name" value="Molybdopterin synthase subunit MoaE"/>
    <property type="match status" value="1"/>
</dbReference>
<dbReference type="Proteomes" id="UP000001225">
    <property type="component" value="Chromosome"/>
</dbReference>
<comment type="subunit">
    <text evidence="6">Heterotetramer of 2 MoaD subunits and 2 MoaE subunits. Also stable as homodimer. The enzyme changes between these two forms during catalysis.</text>
</comment>
<evidence type="ECO:0000256" key="6">
    <source>
        <dbReference type="ARBA" id="ARBA00026066"/>
    </source>
</evidence>
<dbReference type="InterPro" id="IPR003448">
    <property type="entry name" value="Mopterin_biosynth_MoaE"/>
</dbReference>
<sequence length="159" mass="17648">MIIVQEADFDSAALLARLREQVGAEAGAIVTFTGYVRDFAPGQATETLYLEHYPGMCERELHDIAATAQQRWNLAGTTIAHRVGALQRNAQIVFVAAASAHRGDAFRGCEYMIDALKTRAPFWKRETLQGGRSFWVEQRAADHERTQAWDAGDAPKEPT</sequence>